<dbReference type="CDD" id="cd06587">
    <property type="entry name" value="VOC"/>
    <property type="match status" value="1"/>
</dbReference>
<dbReference type="PANTHER" id="PTHR36113">
    <property type="entry name" value="LYASE, PUTATIVE-RELATED-RELATED"/>
    <property type="match status" value="1"/>
</dbReference>
<organism evidence="2 3">
    <name type="scientific">Clavibacter michiganensis</name>
    <dbReference type="NCBI Taxonomy" id="28447"/>
    <lineage>
        <taxon>Bacteria</taxon>
        <taxon>Bacillati</taxon>
        <taxon>Actinomycetota</taxon>
        <taxon>Actinomycetes</taxon>
        <taxon>Micrococcales</taxon>
        <taxon>Microbacteriaceae</taxon>
        <taxon>Clavibacter</taxon>
    </lineage>
</organism>
<sequence>MPRFSGIHHLALTVRDLVASVAFYERVFGAPPAAQLEGQDLRRELFALPGGTNLGLTEHTPTTTGTFTPFQPGLDHLGFAVDSREELPLWAEHLTGLGIAHGGIVDVSYGSALSFRDPDEIALEFFTPRDDG</sequence>
<dbReference type="Pfam" id="PF00903">
    <property type="entry name" value="Glyoxalase"/>
    <property type="match status" value="1"/>
</dbReference>
<gene>
    <name evidence="2" type="ORF">CMsap09_09495</name>
</gene>
<evidence type="ECO:0000259" key="1">
    <source>
        <dbReference type="PROSITE" id="PS51819"/>
    </source>
</evidence>
<keyword evidence="2" id="KW-0560">Oxidoreductase</keyword>
<keyword evidence="2" id="KW-0223">Dioxygenase</keyword>
<feature type="domain" description="VOC" evidence="1">
    <location>
        <begin position="6"/>
        <end position="128"/>
    </location>
</feature>
<dbReference type="PANTHER" id="PTHR36113:SF1">
    <property type="entry name" value="GLYOXALASE_BLEOMYCIN RESISTANCE PROTEIN_DIOXYGENASE"/>
    <property type="match status" value="1"/>
</dbReference>
<dbReference type="InterPro" id="IPR004360">
    <property type="entry name" value="Glyas_Fos-R_dOase_dom"/>
</dbReference>
<dbReference type="Proteomes" id="UP000195106">
    <property type="component" value="Unassembled WGS sequence"/>
</dbReference>
<dbReference type="AlphaFoldDB" id="A0A251XUI8"/>
<evidence type="ECO:0000313" key="3">
    <source>
        <dbReference type="Proteomes" id="UP000195106"/>
    </source>
</evidence>
<protein>
    <submittedName>
        <fullName evidence="2">Glyoxalase/Bleomycin resistance protein/Dioxygenase superfamily protein</fullName>
    </submittedName>
</protein>
<dbReference type="EMBL" id="MDHJ01000001">
    <property type="protein sequence ID" value="OUE09167.1"/>
    <property type="molecule type" value="Genomic_DNA"/>
</dbReference>
<dbReference type="InterPro" id="IPR037523">
    <property type="entry name" value="VOC_core"/>
</dbReference>
<dbReference type="GO" id="GO:0051213">
    <property type="term" value="F:dioxygenase activity"/>
    <property type="evidence" value="ECO:0007669"/>
    <property type="project" value="UniProtKB-KW"/>
</dbReference>
<accession>A0A251XUI8</accession>
<dbReference type="InterPro" id="IPR051332">
    <property type="entry name" value="Fosfomycin_Res_Enzymes"/>
</dbReference>
<proteinExistence type="predicted"/>
<comment type="caution">
    <text evidence="2">The sequence shown here is derived from an EMBL/GenBank/DDBJ whole genome shotgun (WGS) entry which is preliminary data.</text>
</comment>
<dbReference type="PROSITE" id="PS51819">
    <property type="entry name" value="VOC"/>
    <property type="match status" value="1"/>
</dbReference>
<name>A0A251XUI8_9MICO</name>
<dbReference type="InterPro" id="IPR029068">
    <property type="entry name" value="Glyas_Bleomycin-R_OHBP_Dase"/>
</dbReference>
<dbReference type="Gene3D" id="3.10.180.10">
    <property type="entry name" value="2,3-Dihydroxybiphenyl 1,2-Dioxygenase, domain 1"/>
    <property type="match status" value="1"/>
</dbReference>
<evidence type="ECO:0000313" key="2">
    <source>
        <dbReference type="EMBL" id="OUE09167.1"/>
    </source>
</evidence>
<dbReference type="SUPFAM" id="SSF54593">
    <property type="entry name" value="Glyoxalase/Bleomycin resistance protein/Dihydroxybiphenyl dioxygenase"/>
    <property type="match status" value="1"/>
</dbReference>
<reference evidence="2 3" key="1">
    <citation type="submission" date="2016-08" db="EMBL/GenBank/DDBJ databases">
        <title>Genome sequence of Clavibacter michiganensis spp. strain CASJ009.</title>
        <authorList>
            <person name="Thapa S.P."/>
            <person name="Coaker G."/>
        </authorList>
    </citation>
    <scope>NUCLEOTIDE SEQUENCE [LARGE SCALE GENOMIC DNA]</scope>
    <source>
        <strain evidence="2">CASJ009</strain>
    </source>
</reference>